<dbReference type="InterPro" id="IPR041854">
    <property type="entry name" value="BFD-like_2Fe2S-bd_dom_sf"/>
</dbReference>
<dbReference type="Gene3D" id="2.102.10.10">
    <property type="entry name" value="Rieske [2Fe-2S] iron-sulphur domain"/>
    <property type="match status" value="1"/>
</dbReference>
<evidence type="ECO:0000256" key="10">
    <source>
        <dbReference type="ARBA" id="ARBA00022723"/>
    </source>
</evidence>
<evidence type="ECO:0000256" key="17">
    <source>
        <dbReference type="ARBA" id="ARBA00050114"/>
    </source>
</evidence>
<dbReference type="SUPFAM" id="SSF50022">
    <property type="entry name" value="ISP domain"/>
    <property type="match status" value="1"/>
</dbReference>
<dbReference type="PANTHER" id="PTHR43809:SF1">
    <property type="entry name" value="NITRITE REDUCTASE (NADH) LARGE SUBUNIT"/>
    <property type="match status" value="1"/>
</dbReference>
<evidence type="ECO:0000256" key="11">
    <source>
        <dbReference type="ARBA" id="ARBA00022827"/>
    </source>
</evidence>
<dbReference type="GO" id="GO:0015980">
    <property type="term" value="P:energy derivation by oxidation of organic compounds"/>
    <property type="evidence" value="ECO:0007669"/>
    <property type="project" value="UniProtKB-ARBA"/>
</dbReference>
<dbReference type="SUPFAM" id="SSF51905">
    <property type="entry name" value="FAD/NAD(P)-binding domain"/>
    <property type="match status" value="2"/>
</dbReference>
<evidence type="ECO:0000256" key="5">
    <source>
        <dbReference type="ARBA" id="ARBA00010429"/>
    </source>
</evidence>
<dbReference type="PROSITE" id="PS51296">
    <property type="entry name" value="RIESKE"/>
    <property type="match status" value="1"/>
</dbReference>
<dbReference type="STRING" id="667725.A0A0L0FPC1"/>
<dbReference type="GO" id="GO:0008942">
    <property type="term" value="F:nitrite reductase [NAD(P)H] activity"/>
    <property type="evidence" value="ECO:0007669"/>
    <property type="project" value="UniProtKB-EC"/>
</dbReference>
<dbReference type="InterPro" id="IPR006066">
    <property type="entry name" value="NO2/SO3_Rdtase_FeS/sirohaem_BS"/>
</dbReference>
<dbReference type="InterPro" id="IPR017941">
    <property type="entry name" value="Rieske_2Fe-2S"/>
</dbReference>
<sequence>MTVAMRKHVVVIGNGMVGQRFCEKLRKYDTDKKFKITCVGEESRRHYNRMLLTEYFEHKTAENLYLAADDWYATNEVDVMVDVQVESIDHAKKELITKDSKVPNIKYDYVVLATGSFAFLPPVPGHDYEGVYVYRTLTDLDNMLSYIHDTPPTDVPRPKPKAAAVFGGGLLGLEAAKALRDEGLEVCILEINPWLMRRQLDEPGATLLKNKVEELGIRVHVNAKCGIMGDNGRVTGIRFEDGTVKGIEVVVFACGIRPRDEVAKASGVNVHERGGILVDDNLATNVEDVYGIGECVIHQGRVYGLVNPGYAMADVLAHRLTDSSDVRIFESGDMSTKLKLMGVDVASFGNYMPPKDSKEFMPLVYDNPAEGVYRKLIFTADAKHIVGGMMVGDASDYSKLLLTSQSAKPLKDSPSVYLLGKAASSGAGTVTEDDLPDDAQVCSCNDVTKGDIKKAIHEQGLTCLKDVKTCSSAGTGCGGCVPMVKDILDFEMKKMGATVDNSLCEHFAYTRKEMFDMIRIKEYCTFTAVLKDHGTGFGCEICKPTVASILASLYNSHILDGELFTLQDSNDRFLANLQKNGTYSVIPRIPGGEITPEKLVVIGDVGKKYGLYTKLTGGQRIDLLGAMAWQLPHIWKDLVDAGFESGHAYGKALRTVKSCVGSAWCRYGRGDAVGLAIMLEERYRGIRSPHKLKGGVSGCVRECAEAQSKDFGLIATETGYNLYVGGNGGTTPRHAQLFASDISEELVIKYIDRYLMYYIHTADRLERTAKWLTKLEGGVEQLKRVVIDDALGLAETLDAHMALLIDTYVCEWKKVVDNPERWAYFDQFRNTTAKQDMITLESTRDQIRPVMLPTPPSSPSGAERALLEYEKTKMEWIPVGEAKQYAPNSGGSILYGATQLAVFHTARNWNGIEQVAWYATQNMCPHTNAFVLSSGMVGDSNSKMKVACPLHKNTFDLETGQCLTMDQYKLYQFDMKEVDGELYALLPPTAVVDAVLATQKFLSVDAEMELSKCAKLDW</sequence>
<evidence type="ECO:0000256" key="16">
    <source>
        <dbReference type="ARBA" id="ARBA00034078"/>
    </source>
</evidence>
<dbReference type="InterPro" id="IPR036136">
    <property type="entry name" value="Nit/Sulf_reduc_fer-like_dom_sf"/>
</dbReference>
<dbReference type="InterPro" id="IPR036188">
    <property type="entry name" value="FAD/NAD-bd_sf"/>
</dbReference>
<dbReference type="Pfam" id="PF07992">
    <property type="entry name" value="Pyr_redox_2"/>
    <property type="match status" value="1"/>
</dbReference>
<comment type="pathway">
    <text evidence="4">Nitrogen metabolism; nitrate reduction (assimilation).</text>
</comment>
<dbReference type="eggNOG" id="KOG1336">
    <property type="taxonomic scope" value="Eukaryota"/>
</dbReference>
<evidence type="ECO:0000256" key="8">
    <source>
        <dbReference type="ARBA" id="ARBA00022630"/>
    </source>
</evidence>
<dbReference type="Gene3D" id="3.50.50.60">
    <property type="entry name" value="FAD/NAD(P)-binding domain"/>
    <property type="match status" value="2"/>
</dbReference>
<dbReference type="PROSITE" id="PS00365">
    <property type="entry name" value="NIR_SIR"/>
    <property type="match status" value="1"/>
</dbReference>
<dbReference type="NCBIfam" id="NF011565">
    <property type="entry name" value="PRK14989.1"/>
    <property type="match status" value="1"/>
</dbReference>
<dbReference type="InterPro" id="IPR007419">
    <property type="entry name" value="BFD-like_2Fe2S-bd_dom"/>
</dbReference>
<keyword evidence="12" id="KW-0560">Oxidoreductase</keyword>
<dbReference type="OrthoDB" id="432169at2759"/>
<evidence type="ECO:0000256" key="7">
    <source>
        <dbReference type="ARBA" id="ARBA00022617"/>
    </source>
</evidence>
<dbReference type="RefSeq" id="XP_014152562.1">
    <property type="nucleotide sequence ID" value="XM_014297087.1"/>
</dbReference>
<dbReference type="CDD" id="cd19944">
    <property type="entry name" value="NirB_Fer2_BFD-like_2"/>
    <property type="match status" value="1"/>
</dbReference>
<dbReference type="Pfam" id="PF04324">
    <property type="entry name" value="Fer2_BFD"/>
    <property type="match status" value="1"/>
</dbReference>
<dbReference type="GO" id="GO:0051537">
    <property type="term" value="F:2 iron, 2 sulfur cluster binding"/>
    <property type="evidence" value="ECO:0007669"/>
    <property type="project" value="UniProtKB-KW"/>
</dbReference>
<dbReference type="SUPFAM" id="SSF56014">
    <property type="entry name" value="Nitrite and sulphite reductase 4Fe-4S domain-like"/>
    <property type="match status" value="1"/>
</dbReference>
<dbReference type="Pfam" id="PF01077">
    <property type="entry name" value="NIR_SIR"/>
    <property type="match status" value="1"/>
</dbReference>
<dbReference type="UniPathway" id="UPA00653"/>
<evidence type="ECO:0000256" key="20">
    <source>
        <dbReference type="ARBA" id="ARBA00070300"/>
    </source>
</evidence>
<keyword evidence="23" id="KW-1185">Reference proteome</keyword>
<dbReference type="PRINTS" id="PR00368">
    <property type="entry name" value="FADPNR"/>
</dbReference>
<comment type="cofactor">
    <cofactor evidence="16">
        <name>[2Fe-2S] cluster</name>
        <dbReference type="ChEBI" id="CHEBI:190135"/>
    </cofactor>
</comment>
<keyword evidence="11" id="KW-0274">FAD</keyword>
<dbReference type="FunFam" id="1.10.10.1100:FF:000002">
    <property type="entry name" value="Nitrite reductase large subunit"/>
    <property type="match status" value="1"/>
</dbReference>
<dbReference type="GO" id="GO:0042128">
    <property type="term" value="P:nitrate assimilation"/>
    <property type="evidence" value="ECO:0007669"/>
    <property type="project" value="UniProtKB-UniPathway"/>
</dbReference>
<keyword evidence="15" id="KW-0534">Nitrate assimilation</keyword>
<dbReference type="GO" id="GO:0050660">
    <property type="term" value="F:flavin adenine dinucleotide binding"/>
    <property type="evidence" value="ECO:0007669"/>
    <property type="project" value="InterPro"/>
</dbReference>
<dbReference type="NCBIfam" id="TIGR02374">
    <property type="entry name" value="nitri_red_nirB"/>
    <property type="match status" value="1"/>
</dbReference>
<comment type="catalytic activity">
    <reaction evidence="18">
        <text>NH4(+) + 3 NADP(+) + 2 H2O = nitrite + 3 NADPH + 5 H(+)</text>
        <dbReference type="Rhea" id="RHEA:24632"/>
        <dbReference type="ChEBI" id="CHEBI:15377"/>
        <dbReference type="ChEBI" id="CHEBI:15378"/>
        <dbReference type="ChEBI" id="CHEBI:16301"/>
        <dbReference type="ChEBI" id="CHEBI:28938"/>
        <dbReference type="ChEBI" id="CHEBI:57783"/>
        <dbReference type="ChEBI" id="CHEBI:58349"/>
        <dbReference type="EC" id="1.7.1.4"/>
    </reaction>
</comment>
<dbReference type="InterPro" id="IPR041575">
    <property type="entry name" value="Rubredoxin_C"/>
</dbReference>
<dbReference type="InterPro" id="IPR006067">
    <property type="entry name" value="NO2/SO3_Rdtase_4Fe4S_dom"/>
</dbReference>
<evidence type="ECO:0000256" key="3">
    <source>
        <dbReference type="ARBA" id="ARBA00001974"/>
    </source>
</evidence>
<keyword evidence="8" id="KW-0285">Flavoprotein</keyword>
<dbReference type="Gene3D" id="1.10.10.1100">
    <property type="entry name" value="BFD-like [2Fe-2S]-binding domain"/>
    <property type="match status" value="1"/>
</dbReference>
<feature type="domain" description="Rieske" evidence="21">
    <location>
        <begin position="876"/>
        <end position="984"/>
    </location>
</feature>
<dbReference type="InterPro" id="IPR016156">
    <property type="entry name" value="FAD/NAD-linked_Rdtase_dimer_sf"/>
</dbReference>
<keyword evidence="14" id="KW-0411">Iron-sulfur</keyword>
<dbReference type="InterPro" id="IPR023753">
    <property type="entry name" value="FAD/NAD-binding_dom"/>
</dbReference>
<dbReference type="Proteomes" id="UP000054560">
    <property type="component" value="Unassembled WGS sequence"/>
</dbReference>
<dbReference type="GO" id="GO:0046872">
    <property type="term" value="F:metal ion binding"/>
    <property type="evidence" value="ECO:0007669"/>
    <property type="project" value="UniProtKB-KW"/>
</dbReference>
<dbReference type="Pfam" id="PF18267">
    <property type="entry name" value="Rubredoxin_C"/>
    <property type="match status" value="1"/>
</dbReference>
<dbReference type="NCBIfam" id="TIGR02378">
    <property type="entry name" value="nirD_assim_sml"/>
    <property type="match status" value="1"/>
</dbReference>
<dbReference type="CDD" id="cd19943">
    <property type="entry name" value="NirB_Fer2_BFD-like_1"/>
    <property type="match status" value="1"/>
</dbReference>
<evidence type="ECO:0000256" key="6">
    <source>
        <dbReference type="ARBA" id="ARBA00022485"/>
    </source>
</evidence>
<dbReference type="GO" id="GO:0050661">
    <property type="term" value="F:NADP binding"/>
    <property type="evidence" value="ECO:0007669"/>
    <property type="project" value="InterPro"/>
</dbReference>
<keyword evidence="9" id="KW-0001">2Fe-2S</keyword>
<name>A0A0L0FPC1_9EUKA</name>
<keyword evidence="10" id="KW-0479">Metal-binding</keyword>
<protein>
    <recommendedName>
        <fullName evidence="20">Nitrite reductase [NAD(P)H]</fullName>
        <ecNumber evidence="19">1.7.1.4</ecNumber>
    </recommendedName>
</protein>
<evidence type="ECO:0000256" key="12">
    <source>
        <dbReference type="ARBA" id="ARBA00023002"/>
    </source>
</evidence>
<dbReference type="GeneID" id="25909422"/>
<dbReference type="EC" id="1.7.1.4" evidence="19"/>
<dbReference type="GO" id="GO:0051539">
    <property type="term" value="F:4 iron, 4 sulfur cluster binding"/>
    <property type="evidence" value="ECO:0007669"/>
    <property type="project" value="UniProtKB-KW"/>
</dbReference>
<dbReference type="PANTHER" id="PTHR43809">
    <property type="entry name" value="NITRITE REDUCTASE (NADH) LARGE SUBUNIT"/>
    <property type="match status" value="1"/>
</dbReference>
<evidence type="ECO:0000313" key="23">
    <source>
        <dbReference type="Proteomes" id="UP000054560"/>
    </source>
</evidence>
<evidence type="ECO:0000313" key="22">
    <source>
        <dbReference type="EMBL" id="KNC78660.1"/>
    </source>
</evidence>
<evidence type="ECO:0000256" key="19">
    <source>
        <dbReference type="ARBA" id="ARBA00066907"/>
    </source>
</evidence>
<dbReference type="InterPro" id="IPR012744">
    <property type="entry name" value="Nitri_red_NirB"/>
</dbReference>
<evidence type="ECO:0000259" key="21">
    <source>
        <dbReference type="PROSITE" id="PS51296"/>
    </source>
</evidence>
<proteinExistence type="inferred from homology"/>
<dbReference type="Pfam" id="PF03460">
    <property type="entry name" value="NIR_SIR_ferr"/>
    <property type="match status" value="1"/>
</dbReference>
<evidence type="ECO:0000256" key="14">
    <source>
        <dbReference type="ARBA" id="ARBA00023014"/>
    </source>
</evidence>
<dbReference type="PRINTS" id="PR00411">
    <property type="entry name" value="PNDRDTASEI"/>
</dbReference>
<dbReference type="InterPro" id="IPR012748">
    <property type="entry name" value="Rieske-like_NirD"/>
</dbReference>
<comment type="cofactor">
    <cofactor evidence="3">
        <name>FAD</name>
        <dbReference type="ChEBI" id="CHEBI:57692"/>
    </cofactor>
</comment>
<dbReference type="InterPro" id="IPR045854">
    <property type="entry name" value="NO2/SO3_Rdtase_4Fe4S_sf"/>
</dbReference>
<dbReference type="Gene3D" id="3.30.413.10">
    <property type="entry name" value="Sulfite Reductase Hemoprotein, domain 1"/>
    <property type="match status" value="1"/>
</dbReference>
<dbReference type="GO" id="GO:0020037">
    <property type="term" value="F:heme binding"/>
    <property type="evidence" value="ECO:0007669"/>
    <property type="project" value="InterPro"/>
</dbReference>
<dbReference type="Gene3D" id="3.30.390.30">
    <property type="match status" value="1"/>
</dbReference>
<keyword evidence="6" id="KW-0004">4Fe-4S</keyword>
<comment type="cofactor">
    <cofactor evidence="2">
        <name>[4Fe-4S] cluster</name>
        <dbReference type="ChEBI" id="CHEBI:49883"/>
    </cofactor>
</comment>
<evidence type="ECO:0000256" key="13">
    <source>
        <dbReference type="ARBA" id="ARBA00023004"/>
    </source>
</evidence>
<organism evidence="22 23">
    <name type="scientific">Sphaeroforma arctica JP610</name>
    <dbReference type="NCBI Taxonomy" id="667725"/>
    <lineage>
        <taxon>Eukaryota</taxon>
        <taxon>Ichthyosporea</taxon>
        <taxon>Ichthyophonida</taxon>
        <taxon>Sphaeroforma</taxon>
    </lineage>
</organism>
<dbReference type="InterPro" id="IPR036922">
    <property type="entry name" value="Rieske_2Fe-2S_sf"/>
</dbReference>
<evidence type="ECO:0000256" key="15">
    <source>
        <dbReference type="ARBA" id="ARBA00023063"/>
    </source>
</evidence>
<evidence type="ECO:0000256" key="2">
    <source>
        <dbReference type="ARBA" id="ARBA00001966"/>
    </source>
</evidence>
<dbReference type="EMBL" id="KQ242447">
    <property type="protein sequence ID" value="KNC78660.1"/>
    <property type="molecule type" value="Genomic_DNA"/>
</dbReference>
<dbReference type="AlphaFoldDB" id="A0A0L0FPC1"/>
<dbReference type="InterPro" id="IPR005117">
    <property type="entry name" value="NiRdtase/SiRdtase_haem-b_fer"/>
</dbReference>
<evidence type="ECO:0000256" key="18">
    <source>
        <dbReference type="ARBA" id="ARBA00051413"/>
    </source>
</evidence>
<gene>
    <name evidence="22" type="ORF">SARC_08918</name>
</gene>
<comment type="catalytic activity">
    <reaction evidence="17">
        <text>NH4(+) + 3 NAD(+) + 2 H2O = nitrite + 3 NADH + 5 H(+)</text>
        <dbReference type="Rhea" id="RHEA:24628"/>
        <dbReference type="ChEBI" id="CHEBI:15377"/>
        <dbReference type="ChEBI" id="CHEBI:15378"/>
        <dbReference type="ChEBI" id="CHEBI:16301"/>
        <dbReference type="ChEBI" id="CHEBI:28938"/>
        <dbReference type="ChEBI" id="CHEBI:57540"/>
        <dbReference type="ChEBI" id="CHEBI:57945"/>
        <dbReference type="EC" id="1.7.1.4"/>
    </reaction>
</comment>
<accession>A0A0L0FPC1</accession>
<reference evidence="22 23" key="1">
    <citation type="submission" date="2011-02" db="EMBL/GenBank/DDBJ databases">
        <title>The Genome Sequence of Sphaeroforma arctica JP610.</title>
        <authorList>
            <consortium name="The Broad Institute Genome Sequencing Platform"/>
            <person name="Russ C."/>
            <person name="Cuomo C."/>
            <person name="Young S.K."/>
            <person name="Zeng Q."/>
            <person name="Gargeya S."/>
            <person name="Alvarado L."/>
            <person name="Berlin A."/>
            <person name="Chapman S.B."/>
            <person name="Chen Z."/>
            <person name="Freedman E."/>
            <person name="Gellesch M."/>
            <person name="Goldberg J."/>
            <person name="Griggs A."/>
            <person name="Gujja S."/>
            <person name="Heilman E."/>
            <person name="Heiman D."/>
            <person name="Howarth C."/>
            <person name="Mehta T."/>
            <person name="Neiman D."/>
            <person name="Pearson M."/>
            <person name="Roberts A."/>
            <person name="Saif S."/>
            <person name="Shea T."/>
            <person name="Shenoy N."/>
            <person name="Sisk P."/>
            <person name="Stolte C."/>
            <person name="Sykes S."/>
            <person name="White J."/>
            <person name="Yandava C."/>
            <person name="Burger G."/>
            <person name="Gray M.W."/>
            <person name="Holland P.W.H."/>
            <person name="King N."/>
            <person name="Lang F.B.F."/>
            <person name="Roger A.J."/>
            <person name="Ruiz-Trillo I."/>
            <person name="Haas B."/>
            <person name="Nusbaum C."/>
            <person name="Birren B."/>
        </authorList>
    </citation>
    <scope>NUCLEOTIDE SEQUENCE [LARGE SCALE GENOMIC DNA]</scope>
    <source>
        <strain evidence="22 23">JP610</strain>
    </source>
</reference>
<evidence type="ECO:0000256" key="4">
    <source>
        <dbReference type="ARBA" id="ARBA00005096"/>
    </source>
</evidence>
<dbReference type="PRINTS" id="PR00397">
    <property type="entry name" value="SIROHAEM"/>
</dbReference>
<keyword evidence="13" id="KW-0408">Iron</keyword>
<evidence type="ECO:0000256" key="1">
    <source>
        <dbReference type="ARBA" id="ARBA00001929"/>
    </source>
</evidence>
<dbReference type="Pfam" id="PF13806">
    <property type="entry name" value="Rieske_2"/>
    <property type="match status" value="1"/>
</dbReference>
<dbReference type="SUPFAM" id="SSF55124">
    <property type="entry name" value="Nitrite/Sulfite reductase N-terminal domain-like"/>
    <property type="match status" value="1"/>
</dbReference>
<dbReference type="InterPro" id="IPR052034">
    <property type="entry name" value="NasD-like"/>
</dbReference>
<dbReference type="FunFam" id="3.30.413.10:FF:000007">
    <property type="entry name" value="Nitrite reductase [NAD(P)H] large subunit"/>
    <property type="match status" value="1"/>
</dbReference>
<keyword evidence="7" id="KW-0349">Heme</keyword>
<comment type="similarity">
    <text evidence="5">Belongs to the nitrite and sulfite reductase 4Fe-4S domain family.</text>
</comment>
<comment type="cofactor">
    <cofactor evidence="1">
        <name>siroheme</name>
        <dbReference type="ChEBI" id="CHEBI:60052"/>
    </cofactor>
</comment>
<evidence type="ECO:0000256" key="9">
    <source>
        <dbReference type="ARBA" id="ARBA00022714"/>
    </source>
</evidence>